<reference evidence="3" key="1">
    <citation type="submission" date="2018-05" db="EMBL/GenBank/DDBJ databases">
        <authorList>
            <person name="Lanie J.A."/>
            <person name="Ng W.-L."/>
            <person name="Kazmierczak K.M."/>
            <person name="Andrzejewski T.M."/>
            <person name="Davidsen T.M."/>
            <person name="Wayne K.J."/>
            <person name="Tettelin H."/>
            <person name="Glass J.I."/>
            <person name="Rusch D."/>
            <person name="Podicherti R."/>
            <person name="Tsui H.-C.T."/>
            <person name="Winkler M.E."/>
        </authorList>
    </citation>
    <scope>NUCLEOTIDE SEQUENCE</scope>
</reference>
<sequence length="189" mass="21889">LYDLQQIDAEILTRHKKLKLIPDGIRKLKEDFRVHEQKLNALKDQLSQAEKEQRSQSAEIEALGEQRKKYQTQLTAVKTNDEMKALYKQLEFIDQQEEEIEDKVLELMLIIDDLGGEAKKEHEILAAKNVDHKAEEAELQKIAQGIKADISEIQEKRQNLIQKVNPDLLKQYQDRATAQHTNLVTPVVD</sequence>
<gene>
    <name evidence="3" type="ORF">METZ01_LOCUS269587</name>
</gene>
<dbReference type="AlphaFoldDB" id="A0A382JZN0"/>
<evidence type="ECO:0000313" key="3">
    <source>
        <dbReference type="EMBL" id="SVC16733.1"/>
    </source>
</evidence>
<dbReference type="EMBL" id="UINC01077014">
    <property type="protein sequence ID" value="SVC16733.1"/>
    <property type="molecule type" value="Genomic_DNA"/>
</dbReference>
<proteinExistence type="predicted"/>
<name>A0A382JZN0_9ZZZZ</name>
<protein>
    <recommendedName>
        <fullName evidence="2">CT398-like coiled coil hairpin domain-containing protein</fullName>
    </recommendedName>
</protein>
<keyword evidence="1" id="KW-0175">Coiled coil</keyword>
<feature type="coiled-coil region" evidence="1">
    <location>
        <begin position="25"/>
        <end position="103"/>
    </location>
</feature>
<evidence type="ECO:0000256" key="1">
    <source>
        <dbReference type="SAM" id="Coils"/>
    </source>
</evidence>
<feature type="non-terminal residue" evidence="3">
    <location>
        <position position="189"/>
    </location>
</feature>
<feature type="non-terminal residue" evidence="3">
    <location>
        <position position="1"/>
    </location>
</feature>
<dbReference type="Gene3D" id="1.10.287.1490">
    <property type="match status" value="1"/>
</dbReference>
<evidence type="ECO:0000259" key="2">
    <source>
        <dbReference type="Pfam" id="PF24481"/>
    </source>
</evidence>
<dbReference type="InterPro" id="IPR056003">
    <property type="entry name" value="CT398_CC_hairpin"/>
</dbReference>
<accession>A0A382JZN0</accession>
<feature type="domain" description="CT398-like coiled coil hairpin" evidence="2">
    <location>
        <begin position="4"/>
        <end position="177"/>
    </location>
</feature>
<dbReference type="Pfam" id="PF24481">
    <property type="entry name" value="CT398_CC"/>
    <property type="match status" value="1"/>
</dbReference>
<organism evidence="3">
    <name type="scientific">marine metagenome</name>
    <dbReference type="NCBI Taxonomy" id="408172"/>
    <lineage>
        <taxon>unclassified sequences</taxon>
        <taxon>metagenomes</taxon>
        <taxon>ecological metagenomes</taxon>
    </lineage>
</organism>